<reference evidence="1 2" key="1">
    <citation type="submission" date="2019-07" db="EMBL/GenBank/DDBJ databases">
        <authorList>
            <person name="Kim J."/>
        </authorList>
    </citation>
    <scope>NUCLEOTIDE SEQUENCE [LARGE SCALE GENOMIC DNA]</scope>
    <source>
        <strain evidence="1 2">MJ1a</strain>
    </source>
</reference>
<sequence>MKKLLSIICVAILTVTASSCKKETVVSNNTLTRVFDLKSTDWKQTSDGVSWYANLNIPELDNQIHLKGGVLVSISVDGESTYEQIPETFGGVAYSYSHQPGQLQLLAQAYDGANPPISNPGAMTVKVVLIDSND</sequence>
<dbReference type="Proteomes" id="UP000318010">
    <property type="component" value="Unassembled WGS sequence"/>
</dbReference>
<dbReference type="EMBL" id="VOEI01000005">
    <property type="protein sequence ID" value="TWR25035.1"/>
    <property type="molecule type" value="Genomic_DNA"/>
</dbReference>
<dbReference type="AlphaFoldDB" id="A0A563U067"/>
<accession>A0A563U067</accession>
<comment type="caution">
    <text evidence="1">The sequence shown here is derived from an EMBL/GenBank/DDBJ whole genome shotgun (WGS) entry which is preliminary data.</text>
</comment>
<proteinExistence type="predicted"/>
<protein>
    <submittedName>
        <fullName evidence="1">Uncharacterized protein</fullName>
    </submittedName>
</protein>
<dbReference type="OrthoDB" id="672896at2"/>
<dbReference type="PROSITE" id="PS51257">
    <property type="entry name" value="PROKAR_LIPOPROTEIN"/>
    <property type="match status" value="1"/>
</dbReference>
<dbReference type="RefSeq" id="WP_146272502.1">
    <property type="nucleotide sequence ID" value="NZ_VOEI01000005.1"/>
</dbReference>
<name>A0A563U067_9SPHI</name>
<evidence type="ECO:0000313" key="2">
    <source>
        <dbReference type="Proteomes" id="UP000318010"/>
    </source>
</evidence>
<organism evidence="1 2">
    <name type="scientific">Mucilaginibacter achroorhodeus</name>
    <dbReference type="NCBI Taxonomy" id="2599294"/>
    <lineage>
        <taxon>Bacteria</taxon>
        <taxon>Pseudomonadati</taxon>
        <taxon>Bacteroidota</taxon>
        <taxon>Sphingobacteriia</taxon>
        <taxon>Sphingobacteriales</taxon>
        <taxon>Sphingobacteriaceae</taxon>
        <taxon>Mucilaginibacter</taxon>
    </lineage>
</organism>
<keyword evidence="2" id="KW-1185">Reference proteome</keyword>
<evidence type="ECO:0000313" key="1">
    <source>
        <dbReference type="EMBL" id="TWR25035.1"/>
    </source>
</evidence>
<gene>
    <name evidence="1" type="ORF">FPZ42_14915</name>
</gene>